<name>A0A0B6S6T5_BURPL</name>
<reference evidence="2" key="1">
    <citation type="submission" date="2011-03" db="EMBL/GenBank/DDBJ databases">
        <authorList>
            <person name="Voget S."/>
            <person name="Streit W.R."/>
            <person name="Jaeger K.E."/>
            <person name="Daniel R."/>
        </authorList>
    </citation>
    <scope>NUCLEOTIDE SEQUENCE [LARGE SCALE GENOMIC DNA]</scope>
    <source>
        <strain evidence="2">PG1</strain>
    </source>
</reference>
<protein>
    <submittedName>
        <fullName evidence="1">Uncharacterized protein</fullName>
    </submittedName>
</protein>
<proteinExistence type="predicted"/>
<reference evidence="1 2" key="2">
    <citation type="journal article" date="2016" name="Appl. Microbiol. Biotechnol.">
        <title>Mutations improving production and secretion of extracellular lipase by Burkholderia glumae PG1.</title>
        <authorList>
            <person name="Knapp A."/>
            <person name="Voget S."/>
            <person name="Gao R."/>
            <person name="Zaburannyi N."/>
            <person name="Krysciak D."/>
            <person name="Breuer M."/>
            <person name="Hauer B."/>
            <person name="Streit W.R."/>
            <person name="Muller R."/>
            <person name="Daniel R."/>
            <person name="Jaeger K.E."/>
        </authorList>
    </citation>
    <scope>NUCLEOTIDE SEQUENCE [LARGE SCALE GENOMIC DNA]</scope>
    <source>
        <strain evidence="1 2">PG1</strain>
    </source>
</reference>
<sequence length="124" mass="13912">MTRPMSIEMINEYGKSAVMISIERASVLLDPADVDAVIQYLSLLRASMQPPVPETPSRSEQYVVEMDPCWYTEQHALYGGAVLFLRHTGLGWSGFALPPRSLERLHESLGRHLEDLRESSGLPN</sequence>
<dbReference type="Proteomes" id="UP000031838">
    <property type="component" value="Chromosome 1"/>
</dbReference>
<dbReference type="AlphaFoldDB" id="A0A0B6S6T5"/>
<evidence type="ECO:0000313" key="1">
    <source>
        <dbReference type="EMBL" id="AJK47941.1"/>
    </source>
</evidence>
<dbReference type="EMBL" id="CP002580">
    <property type="protein sequence ID" value="AJK47941.1"/>
    <property type="molecule type" value="Genomic_DNA"/>
</dbReference>
<dbReference type="KEGG" id="bpla:bpln_1g33630"/>
<dbReference type="KEGG" id="bgp:BGL_1c34670"/>
<gene>
    <name evidence="1" type="ORF">BGL_1c34670</name>
</gene>
<evidence type="ECO:0000313" key="2">
    <source>
        <dbReference type="Proteomes" id="UP000031838"/>
    </source>
</evidence>
<dbReference type="OrthoDB" id="9110673at2"/>
<dbReference type="RefSeq" id="WP_042626191.1">
    <property type="nucleotide sequence ID" value="NZ_BSTO01000003.1"/>
</dbReference>
<organism evidence="1 2">
    <name type="scientific">Burkholderia plantarii</name>
    <dbReference type="NCBI Taxonomy" id="41899"/>
    <lineage>
        <taxon>Bacteria</taxon>
        <taxon>Pseudomonadati</taxon>
        <taxon>Pseudomonadota</taxon>
        <taxon>Betaproteobacteria</taxon>
        <taxon>Burkholderiales</taxon>
        <taxon>Burkholderiaceae</taxon>
        <taxon>Burkholderia</taxon>
    </lineage>
</organism>
<dbReference type="HOGENOM" id="CLU_1999596_0_0_4"/>
<accession>A0A0B6S6T5</accession>
<keyword evidence="2" id="KW-1185">Reference proteome</keyword>